<dbReference type="EMBL" id="KE345811">
    <property type="protein sequence ID" value="EXC17333.1"/>
    <property type="molecule type" value="Genomic_DNA"/>
</dbReference>
<gene>
    <name evidence="1" type="ORF">L484_027522</name>
</gene>
<evidence type="ECO:0000313" key="1">
    <source>
        <dbReference type="EMBL" id="EXC17333.1"/>
    </source>
</evidence>
<name>W9RYB4_9ROSA</name>
<dbReference type="Proteomes" id="UP000030645">
    <property type="component" value="Unassembled WGS sequence"/>
</dbReference>
<organism evidence="1 2">
    <name type="scientific">Morus notabilis</name>
    <dbReference type="NCBI Taxonomy" id="981085"/>
    <lineage>
        <taxon>Eukaryota</taxon>
        <taxon>Viridiplantae</taxon>
        <taxon>Streptophyta</taxon>
        <taxon>Embryophyta</taxon>
        <taxon>Tracheophyta</taxon>
        <taxon>Spermatophyta</taxon>
        <taxon>Magnoliopsida</taxon>
        <taxon>eudicotyledons</taxon>
        <taxon>Gunneridae</taxon>
        <taxon>Pentapetalae</taxon>
        <taxon>rosids</taxon>
        <taxon>fabids</taxon>
        <taxon>Rosales</taxon>
        <taxon>Moraceae</taxon>
        <taxon>Moreae</taxon>
        <taxon>Morus</taxon>
    </lineage>
</organism>
<evidence type="ECO:0000313" key="2">
    <source>
        <dbReference type="Proteomes" id="UP000030645"/>
    </source>
</evidence>
<sequence>MRFGTRAFRSIQKSQRGPIGFQLKFDVIFVQWETARWNHAGRWISLSRHHIWTGIFLLLVENNDVVTMWGRYSPFISMI</sequence>
<dbReference type="AlphaFoldDB" id="W9RYB4"/>
<accession>W9RYB4</accession>
<proteinExistence type="predicted"/>
<keyword evidence="2" id="KW-1185">Reference proteome</keyword>
<protein>
    <submittedName>
        <fullName evidence="1">Uncharacterized protein</fullName>
    </submittedName>
</protein>
<reference evidence="2" key="1">
    <citation type="submission" date="2013-01" db="EMBL/GenBank/DDBJ databases">
        <title>Draft Genome Sequence of a Mulberry Tree, Morus notabilis C.K. Schneid.</title>
        <authorList>
            <person name="He N."/>
            <person name="Zhao S."/>
        </authorList>
    </citation>
    <scope>NUCLEOTIDE SEQUENCE</scope>
</reference>